<evidence type="ECO:0000313" key="2">
    <source>
        <dbReference type="EMBL" id="TMR08598.1"/>
    </source>
</evidence>
<feature type="region of interest" description="Disordered" evidence="1">
    <location>
        <begin position="49"/>
        <end position="94"/>
    </location>
</feature>
<comment type="caution">
    <text evidence="2">The sequence shown here is derived from an EMBL/GenBank/DDBJ whole genome shotgun (WGS) entry which is preliminary data.</text>
</comment>
<sequence length="94" mass="10398">MTTWAQVRDRIIARDPRGLADLVITLPDAERAEAARRLPELHKDLRAAAGRRAGERWSSGQDEGEGDGEWDRESDGEWEGDGRGPWDGAGDCLL</sequence>
<reference evidence="2 3" key="1">
    <citation type="submission" date="2019-05" db="EMBL/GenBank/DDBJ databases">
        <title>Draft genome sequence of Nonomuraea zeae DSM 100528.</title>
        <authorList>
            <person name="Saricaoglu S."/>
            <person name="Isik K."/>
        </authorList>
    </citation>
    <scope>NUCLEOTIDE SEQUENCE [LARGE SCALE GENOMIC DNA]</scope>
    <source>
        <strain evidence="2 3">DSM 100528</strain>
    </source>
</reference>
<organism evidence="2 3">
    <name type="scientific">Nonomuraea zeae</name>
    <dbReference type="NCBI Taxonomy" id="1642303"/>
    <lineage>
        <taxon>Bacteria</taxon>
        <taxon>Bacillati</taxon>
        <taxon>Actinomycetota</taxon>
        <taxon>Actinomycetes</taxon>
        <taxon>Streptosporangiales</taxon>
        <taxon>Streptosporangiaceae</taxon>
        <taxon>Nonomuraea</taxon>
    </lineage>
</organism>
<accession>A0A5S4EY47</accession>
<name>A0A5S4EY47_9ACTN</name>
<feature type="compositionally biased region" description="Low complexity" evidence="1">
    <location>
        <begin position="49"/>
        <end position="61"/>
    </location>
</feature>
<dbReference type="Proteomes" id="UP000306628">
    <property type="component" value="Unassembled WGS sequence"/>
</dbReference>
<feature type="compositionally biased region" description="Basic and acidic residues" evidence="1">
    <location>
        <begin position="69"/>
        <end position="84"/>
    </location>
</feature>
<evidence type="ECO:0000256" key="1">
    <source>
        <dbReference type="SAM" id="MobiDB-lite"/>
    </source>
</evidence>
<dbReference type="EMBL" id="VCKX01000652">
    <property type="protein sequence ID" value="TMR08598.1"/>
    <property type="molecule type" value="Genomic_DNA"/>
</dbReference>
<dbReference type="AlphaFoldDB" id="A0A5S4EY47"/>
<gene>
    <name evidence="2" type="ORF">ETD85_62130</name>
</gene>
<proteinExistence type="predicted"/>
<protein>
    <submittedName>
        <fullName evidence="2">Uncharacterized protein</fullName>
    </submittedName>
</protein>
<evidence type="ECO:0000313" key="3">
    <source>
        <dbReference type="Proteomes" id="UP000306628"/>
    </source>
</evidence>
<dbReference type="RefSeq" id="WP_138699068.1">
    <property type="nucleotide sequence ID" value="NZ_VCKX01000652.1"/>
</dbReference>
<keyword evidence="3" id="KW-1185">Reference proteome</keyword>